<keyword evidence="1" id="KW-0812">Transmembrane</keyword>
<evidence type="ECO:0000256" key="1">
    <source>
        <dbReference type="SAM" id="Phobius"/>
    </source>
</evidence>
<feature type="transmembrane region" description="Helical" evidence="1">
    <location>
        <begin position="443"/>
        <end position="467"/>
    </location>
</feature>
<feature type="transmembrane region" description="Helical" evidence="1">
    <location>
        <begin position="319"/>
        <end position="341"/>
    </location>
</feature>
<feature type="transmembrane region" description="Helical" evidence="1">
    <location>
        <begin position="226"/>
        <end position="247"/>
    </location>
</feature>
<accession>A0A518AK49</accession>
<feature type="transmembrane region" description="Helical" evidence="1">
    <location>
        <begin position="414"/>
        <end position="437"/>
    </location>
</feature>
<sequence length="491" mass="53759">MEHAKFGTSYCKPLYCDSPESCVVTVDPPDWEWNLDNPYAASEAVDASDAGATGMSKWLSGLPSPVFSAYCIVAAFTTYFCMYAFRKPFTAGEFEEPLSLEYYGVAYKTVLVAAQVSGYTISKFVGIKVISEMPPGRRAVFILGLIGVAELALLLFGMTPVPWNFVFLFLNGLPLGMVFGLVLSFLEGRQVTEALSAGLCASFILASGVVKSVGRMLIVDFGVSEYWMPALTGLLFVPPLFLGVWMLSRIPAPNQNDVSERSERQPMTGKDRIDLFLRHAFGLSAIVVVYSLLTVIRSFRDDFAVELWSELGTEGEPSIFARSELLVMFGVIFINGSAVFIRNNRTALLGSYSLICGGFVLVLASLAGHSAGVLDPFTFMVLLGLGAYVPYVAIHTTVFERLLAAFHERGNIGYLMYLADATGYLVYVGVMILKNYLPKGINFLPLFVNTTFWMSCVSLGLGAMLLVHYGRRIPRDQSPVPIADEPLPETV</sequence>
<proteinExistence type="predicted"/>
<dbReference type="InterPro" id="IPR043745">
    <property type="entry name" value="DUF5690"/>
</dbReference>
<keyword evidence="1" id="KW-1133">Transmembrane helix</keyword>
<feature type="transmembrane region" description="Helical" evidence="1">
    <location>
        <begin position="348"/>
        <end position="371"/>
    </location>
</feature>
<keyword evidence="3" id="KW-1185">Reference proteome</keyword>
<feature type="transmembrane region" description="Helical" evidence="1">
    <location>
        <begin position="105"/>
        <end position="127"/>
    </location>
</feature>
<reference evidence="2 3" key="1">
    <citation type="submission" date="2019-02" db="EMBL/GenBank/DDBJ databases">
        <title>Deep-cultivation of Planctomycetes and their phenomic and genomic characterization uncovers novel biology.</title>
        <authorList>
            <person name="Wiegand S."/>
            <person name="Jogler M."/>
            <person name="Boedeker C."/>
            <person name="Pinto D."/>
            <person name="Vollmers J."/>
            <person name="Rivas-Marin E."/>
            <person name="Kohn T."/>
            <person name="Peeters S.H."/>
            <person name="Heuer A."/>
            <person name="Rast P."/>
            <person name="Oberbeckmann S."/>
            <person name="Bunk B."/>
            <person name="Jeske O."/>
            <person name="Meyerdierks A."/>
            <person name="Storesund J.E."/>
            <person name="Kallscheuer N."/>
            <person name="Luecker S."/>
            <person name="Lage O.M."/>
            <person name="Pohl T."/>
            <person name="Merkel B.J."/>
            <person name="Hornburger P."/>
            <person name="Mueller R.-W."/>
            <person name="Bruemmer F."/>
            <person name="Labrenz M."/>
            <person name="Spormann A.M."/>
            <person name="Op den Camp H."/>
            <person name="Overmann J."/>
            <person name="Amann R."/>
            <person name="Jetten M.S.M."/>
            <person name="Mascher T."/>
            <person name="Medema M.H."/>
            <person name="Devos D.P."/>
            <person name="Kaster A.-K."/>
            <person name="Ovreas L."/>
            <person name="Rohde M."/>
            <person name="Galperin M.Y."/>
            <person name="Jogler C."/>
        </authorList>
    </citation>
    <scope>NUCLEOTIDE SEQUENCE [LARGE SCALE GENOMIC DNA]</scope>
    <source>
        <strain evidence="2 3">Pan181</strain>
    </source>
</reference>
<keyword evidence="1" id="KW-0472">Membrane</keyword>
<feature type="transmembrane region" description="Helical" evidence="1">
    <location>
        <begin position="275"/>
        <end position="299"/>
    </location>
</feature>
<gene>
    <name evidence="2" type="ORF">Pan181_12940</name>
</gene>
<dbReference type="AlphaFoldDB" id="A0A518AK49"/>
<evidence type="ECO:0000313" key="2">
    <source>
        <dbReference type="EMBL" id="QDU55108.1"/>
    </source>
</evidence>
<dbReference type="Proteomes" id="UP000315750">
    <property type="component" value="Chromosome"/>
</dbReference>
<dbReference type="Pfam" id="PF18943">
    <property type="entry name" value="DUF5690"/>
    <property type="match status" value="1"/>
</dbReference>
<evidence type="ECO:0008006" key="4">
    <source>
        <dbReference type="Google" id="ProtNLM"/>
    </source>
</evidence>
<feature type="transmembrane region" description="Helical" evidence="1">
    <location>
        <begin position="139"/>
        <end position="159"/>
    </location>
</feature>
<feature type="transmembrane region" description="Helical" evidence="1">
    <location>
        <begin position="377"/>
        <end position="394"/>
    </location>
</feature>
<evidence type="ECO:0000313" key="3">
    <source>
        <dbReference type="Proteomes" id="UP000315750"/>
    </source>
</evidence>
<name>A0A518AK49_9BACT</name>
<organism evidence="2 3">
    <name type="scientific">Aeoliella mucimassa</name>
    <dbReference type="NCBI Taxonomy" id="2527972"/>
    <lineage>
        <taxon>Bacteria</taxon>
        <taxon>Pseudomonadati</taxon>
        <taxon>Planctomycetota</taxon>
        <taxon>Planctomycetia</taxon>
        <taxon>Pirellulales</taxon>
        <taxon>Lacipirellulaceae</taxon>
        <taxon>Aeoliella</taxon>
    </lineage>
</organism>
<feature type="transmembrane region" description="Helical" evidence="1">
    <location>
        <begin position="65"/>
        <end position="85"/>
    </location>
</feature>
<dbReference type="KEGG" id="amuc:Pan181_12940"/>
<protein>
    <recommendedName>
        <fullName evidence="4">Major Facilitator Superfamily protein</fullName>
    </recommendedName>
</protein>
<feature type="transmembrane region" description="Helical" evidence="1">
    <location>
        <begin position="165"/>
        <end position="186"/>
    </location>
</feature>
<feature type="transmembrane region" description="Helical" evidence="1">
    <location>
        <begin position="193"/>
        <end position="214"/>
    </location>
</feature>
<dbReference type="EMBL" id="CP036278">
    <property type="protein sequence ID" value="QDU55108.1"/>
    <property type="molecule type" value="Genomic_DNA"/>
</dbReference>